<comment type="subcellular location">
    <subcellularLocation>
        <location evidence="1">Nucleus</location>
        <location evidence="1">Nucleolus</location>
    </subcellularLocation>
</comment>
<feature type="region of interest" description="Disordered" evidence="10">
    <location>
        <begin position="130"/>
        <end position="238"/>
    </location>
</feature>
<dbReference type="EMBL" id="KN817518">
    <property type="protein sequence ID" value="KJA30195.1"/>
    <property type="molecule type" value="Genomic_DNA"/>
</dbReference>
<keyword evidence="7" id="KW-0238">DNA-binding</keyword>
<keyword evidence="8" id="KW-0804">Transcription</keyword>
<accession>A0A0D2QF91</accession>
<dbReference type="GO" id="GO:0008270">
    <property type="term" value="F:zinc ion binding"/>
    <property type="evidence" value="ECO:0007669"/>
    <property type="project" value="UniProtKB-KW"/>
</dbReference>
<gene>
    <name evidence="13" type="ORF">HYPSUDRAFT_196449</name>
</gene>
<keyword evidence="14" id="KW-1185">Reference proteome</keyword>
<evidence type="ECO:0000256" key="5">
    <source>
        <dbReference type="ARBA" id="ARBA00022833"/>
    </source>
</evidence>
<evidence type="ECO:0000256" key="6">
    <source>
        <dbReference type="ARBA" id="ARBA00023015"/>
    </source>
</evidence>
<dbReference type="GO" id="GO:0070860">
    <property type="term" value="C:RNA polymerase I core factor complex"/>
    <property type="evidence" value="ECO:0007669"/>
    <property type="project" value="InterPro"/>
</dbReference>
<dbReference type="OrthoDB" id="428577at2759"/>
<feature type="compositionally biased region" description="Acidic residues" evidence="10">
    <location>
        <begin position="188"/>
        <end position="199"/>
    </location>
</feature>
<dbReference type="STRING" id="945553.A0A0D2QF91"/>
<dbReference type="Pfam" id="PF20644">
    <property type="entry name" value="Rrn7_cyclin_N"/>
    <property type="match status" value="1"/>
</dbReference>
<evidence type="ECO:0000256" key="4">
    <source>
        <dbReference type="ARBA" id="ARBA00022771"/>
    </source>
</evidence>
<evidence type="ECO:0000256" key="3">
    <source>
        <dbReference type="ARBA" id="ARBA00022723"/>
    </source>
</evidence>
<protein>
    <recommendedName>
        <fullName evidence="15">RRN7-type domain-containing protein</fullName>
    </recommendedName>
</protein>
<evidence type="ECO:0000256" key="1">
    <source>
        <dbReference type="ARBA" id="ARBA00004604"/>
    </source>
</evidence>
<dbReference type="InterPro" id="IPR033599">
    <property type="entry name" value="TAF1B/Rrn7"/>
</dbReference>
<keyword evidence="3" id="KW-0479">Metal-binding</keyword>
<evidence type="ECO:0008006" key="15">
    <source>
        <dbReference type="Google" id="ProtNLM"/>
    </source>
</evidence>
<sequence length="589" mass="65254">MAPRRRCPTCGSKQWHKEPSSGLIACSEGHILQNYRNETTEITEAGPHAMKKRTLKSSRKKRADRIKADPKLYHGARGRYHYFLCLQLLLRKQVAALIRLWDLPPEFETICRDIWALHLSLLPNPPPAEPYYHAQEMQGGPEGRPSADGAKNKLDPSAPQKADDSEGSSTEDEESKEDSDKLERKESDGDEDDDADSELEALLREDSEISSSESSEGEQRLPASRVRKKGKHKGHYADESPVSTIGVLVVACWTLRIPVMLRDLTRLVELYELPYLDPTIRIFPASLVQHLTKHNVRALSPRHAPATRAMQSVASRMAKRLYRTYGVYTPECNAASLLWRLTKEMAGSPTVYRLAKRTANVLSIPLTLHASLSPEESRQQCDNGPPEVALVACIIIVLKLVYGLDGQDRAPGDEEDIGWAMGDVGEYLDEMKKMEEEDLGKKEARFGAKTTLRVGDMDEIELDSYIEFCAQALGGREGADRGAERYFPRPAMEGRAMDGAAEGDRRGLRGRGRAGGLRAGAEYKIWNARDVDGTAAGAYAAVLRRGACVVGVAEAGLARAVNARERQLVQWLAGRKRRGRGAGSSRRGM</sequence>
<dbReference type="Pfam" id="PF20645">
    <property type="entry name" value="Rrn7_cyclin_C"/>
    <property type="match status" value="1"/>
</dbReference>
<dbReference type="InterPro" id="IPR048538">
    <property type="entry name" value="Rrn7_cyclin_C"/>
</dbReference>
<evidence type="ECO:0000313" key="14">
    <source>
        <dbReference type="Proteomes" id="UP000054270"/>
    </source>
</evidence>
<name>A0A0D2QF91_HYPSF</name>
<dbReference type="PANTHER" id="PTHR31576:SF2">
    <property type="entry name" value="TATA BOX-BINDING PROTEIN-ASSOCIATED FACTOR RNA POLYMERASE I SUBUNIT B"/>
    <property type="match status" value="1"/>
</dbReference>
<reference evidence="14" key="1">
    <citation type="submission" date="2014-04" db="EMBL/GenBank/DDBJ databases">
        <title>Evolutionary Origins and Diversification of the Mycorrhizal Mutualists.</title>
        <authorList>
            <consortium name="DOE Joint Genome Institute"/>
            <consortium name="Mycorrhizal Genomics Consortium"/>
            <person name="Kohler A."/>
            <person name="Kuo A."/>
            <person name="Nagy L.G."/>
            <person name="Floudas D."/>
            <person name="Copeland A."/>
            <person name="Barry K.W."/>
            <person name="Cichocki N."/>
            <person name="Veneault-Fourrey C."/>
            <person name="LaButti K."/>
            <person name="Lindquist E.A."/>
            <person name="Lipzen A."/>
            <person name="Lundell T."/>
            <person name="Morin E."/>
            <person name="Murat C."/>
            <person name="Riley R."/>
            <person name="Ohm R."/>
            <person name="Sun H."/>
            <person name="Tunlid A."/>
            <person name="Henrissat B."/>
            <person name="Grigoriev I.V."/>
            <person name="Hibbett D.S."/>
            <person name="Martin F."/>
        </authorList>
    </citation>
    <scope>NUCLEOTIDE SEQUENCE [LARGE SCALE GENOMIC DNA]</scope>
    <source>
        <strain evidence="14">FD-334 SS-4</strain>
    </source>
</reference>
<evidence type="ECO:0000256" key="8">
    <source>
        <dbReference type="ARBA" id="ARBA00023163"/>
    </source>
</evidence>
<evidence type="ECO:0000256" key="2">
    <source>
        <dbReference type="ARBA" id="ARBA00006899"/>
    </source>
</evidence>
<comment type="similarity">
    <text evidence="2">Belongs to the RRN7/TAF1B family.</text>
</comment>
<feature type="compositionally biased region" description="Basic and acidic residues" evidence="10">
    <location>
        <begin position="178"/>
        <end position="187"/>
    </location>
</feature>
<dbReference type="Proteomes" id="UP000054270">
    <property type="component" value="Unassembled WGS sequence"/>
</dbReference>
<evidence type="ECO:0000313" key="13">
    <source>
        <dbReference type="EMBL" id="KJA30195.1"/>
    </source>
</evidence>
<dbReference type="GO" id="GO:0001164">
    <property type="term" value="F:RNA polymerase I core promoter sequence-specific DNA binding"/>
    <property type="evidence" value="ECO:0007669"/>
    <property type="project" value="InterPro"/>
</dbReference>
<feature type="compositionally biased region" description="Acidic residues" evidence="10">
    <location>
        <begin position="165"/>
        <end position="177"/>
    </location>
</feature>
<evidence type="ECO:0000259" key="11">
    <source>
        <dbReference type="Pfam" id="PF20644"/>
    </source>
</evidence>
<keyword evidence="6" id="KW-0805">Transcription regulation</keyword>
<dbReference type="PANTHER" id="PTHR31576">
    <property type="entry name" value="TATA BOX-BINDING PROTEIN-ASSOCIATED FACTOR RNA POLYMERASE I SUBUNIT B"/>
    <property type="match status" value="1"/>
</dbReference>
<dbReference type="InterPro" id="IPR048540">
    <property type="entry name" value="Rrn7_cyclin_N"/>
</dbReference>
<evidence type="ECO:0000256" key="10">
    <source>
        <dbReference type="SAM" id="MobiDB-lite"/>
    </source>
</evidence>
<feature type="domain" description="Rrn7/TAF1B N-terminal cyclin" evidence="11">
    <location>
        <begin position="86"/>
        <end position="277"/>
    </location>
</feature>
<dbReference type="AlphaFoldDB" id="A0A0D2QF91"/>
<keyword evidence="5" id="KW-0862">Zinc</keyword>
<keyword evidence="9" id="KW-0539">Nucleus</keyword>
<keyword evidence="4" id="KW-0863">Zinc-finger</keyword>
<evidence type="ECO:0000256" key="7">
    <source>
        <dbReference type="ARBA" id="ARBA00023125"/>
    </source>
</evidence>
<dbReference type="GO" id="GO:0042790">
    <property type="term" value="P:nucleolar large rRNA transcription by RNA polymerase I"/>
    <property type="evidence" value="ECO:0007669"/>
    <property type="project" value="TreeGrafter"/>
</dbReference>
<proteinExistence type="inferred from homology"/>
<dbReference type="OMA" id="ICRDIWA"/>
<evidence type="ECO:0000256" key="9">
    <source>
        <dbReference type="ARBA" id="ARBA00023242"/>
    </source>
</evidence>
<feature type="domain" description="Rrn7/TAF1B C-terminal cyclin" evidence="12">
    <location>
        <begin position="304"/>
        <end position="471"/>
    </location>
</feature>
<evidence type="ECO:0000259" key="12">
    <source>
        <dbReference type="Pfam" id="PF20645"/>
    </source>
</evidence>
<organism evidence="13 14">
    <name type="scientific">Hypholoma sublateritium (strain FD-334 SS-4)</name>
    <dbReference type="NCBI Taxonomy" id="945553"/>
    <lineage>
        <taxon>Eukaryota</taxon>
        <taxon>Fungi</taxon>
        <taxon>Dikarya</taxon>
        <taxon>Basidiomycota</taxon>
        <taxon>Agaricomycotina</taxon>
        <taxon>Agaricomycetes</taxon>
        <taxon>Agaricomycetidae</taxon>
        <taxon>Agaricales</taxon>
        <taxon>Agaricineae</taxon>
        <taxon>Strophariaceae</taxon>
        <taxon>Hypholoma</taxon>
    </lineage>
</organism>
<feature type="compositionally biased region" description="Basic residues" evidence="10">
    <location>
        <begin position="225"/>
        <end position="234"/>
    </location>
</feature>